<dbReference type="InterPro" id="IPR012791">
    <property type="entry name" value="3-oxoacid_CoA-transf_B"/>
</dbReference>
<evidence type="ECO:0000256" key="1">
    <source>
        <dbReference type="ARBA" id="ARBA00007047"/>
    </source>
</evidence>
<dbReference type="GO" id="GO:0008410">
    <property type="term" value="F:CoA-transferase activity"/>
    <property type="evidence" value="ECO:0007669"/>
    <property type="project" value="InterPro"/>
</dbReference>
<evidence type="ECO:0000313" key="3">
    <source>
        <dbReference type="EMBL" id="GGE15496.1"/>
    </source>
</evidence>
<dbReference type="SMART" id="SM00882">
    <property type="entry name" value="CoA_trans"/>
    <property type="match status" value="1"/>
</dbReference>
<dbReference type="InterPro" id="IPR037171">
    <property type="entry name" value="NagB/RpiA_transferase-like"/>
</dbReference>
<dbReference type="Proteomes" id="UP000625210">
    <property type="component" value="Unassembled WGS sequence"/>
</dbReference>
<keyword evidence="2" id="KW-0808">Transferase</keyword>
<comment type="similarity">
    <text evidence="1">Belongs to the 3-oxoacid CoA-transferase subunit B family.</text>
</comment>
<reference evidence="3" key="1">
    <citation type="journal article" date="2014" name="Int. J. Syst. Evol. Microbiol.">
        <title>Complete genome sequence of Corynebacterium casei LMG S-19264T (=DSM 44701T), isolated from a smear-ripened cheese.</title>
        <authorList>
            <consortium name="US DOE Joint Genome Institute (JGI-PGF)"/>
            <person name="Walter F."/>
            <person name="Albersmeier A."/>
            <person name="Kalinowski J."/>
            <person name="Ruckert C."/>
        </authorList>
    </citation>
    <scope>NUCLEOTIDE SEQUENCE</scope>
    <source>
        <strain evidence="3">CGMCC 1.15179</strain>
    </source>
</reference>
<dbReference type="AlphaFoldDB" id="A0A8J2VHF5"/>
<protein>
    <recommendedName>
        <fullName evidence="5">3-oxoacid CoA-transferase subunit B</fullName>
    </recommendedName>
</protein>
<sequence length="225" mass="24002">MYTQEVRHSIARRAAQELRDGDIVNLGIGIPTLVNNYIPSDFNIHLHTENGMLEVGPSPSPDSVDPNLINASRQPISELPGASYFDSGMSFSIMRGGHLDATVIGALQVSQAGDLASWAVPGRTVLGVGGAMDLVVGAKRVIVATTHLTKDGNPKILPSCTYPLTAKQEVDVLVTEHAVFHFSEGQMTLVEIGEHLTLEELKAITPAGFGVHPGLTVAKRKEAIH</sequence>
<dbReference type="SUPFAM" id="SSF100950">
    <property type="entry name" value="NagB/RpiA/CoA transferase-like"/>
    <property type="match status" value="1"/>
</dbReference>
<dbReference type="EMBL" id="BMHQ01000005">
    <property type="protein sequence ID" value="GGE15496.1"/>
    <property type="molecule type" value="Genomic_DNA"/>
</dbReference>
<gene>
    <name evidence="3" type="ORF">GCM10011571_16390</name>
</gene>
<dbReference type="RefSeq" id="WP_188647409.1">
    <property type="nucleotide sequence ID" value="NZ_BMHQ01000005.1"/>
</dbReference>
<accession>A0A8J2VHF5</accession>
<name>A0A8J2VHF5_9BACL</name>
<evidence type="ECO:0000313" key="4">
    <source>
        <dbReference type="Proteomes" id="UP000625210"/>
    </source>
</evidence>
<reference evidence="3" key="2">
    <citation type="submission" date="2020-09" db="EMBL/GenBank/DDBJ databases">
        <authorList>
            <person name="Sun Q."/>
            <person name="Zhou Y."/>
        </authorList>
    </citation>
    <scope>NUCLEOTIDE SEQUENCE</scope>
    <source>
        <strain evidence="3">CGMCC 1.15179</strain>
    </source>
</reference>
<keyword evidence="4" id="KW-1185">Reference proteome</keyword>
<dbReference type="PANTHER" id="PTHR13707:SF57">
    <property type="entry name" value="SUCCINYL-COA:3-KETOACID COENZYME A TRANSFERASE SUBUNIT B-RELATED"/>
    <property type="match status" value="1"/>
</dbReference>
<dbReference type="NCBIfam" id="TIGR02428">
    <property type="entry name" value="pcaJ_scoB_fam"/>
    <property type="match status" value="1"/>
</dbReference>
<dbReference type="PANTHER" id="PTHR13707">
    <property type="entry name" value="KETOACID-COENZYME A TRANSFERASE"/>
    <property type="match status" value="1"/>
</dbReference>
<comment type="caution">
    <text evidence="3">The sequence shown here is derived from an EMBL/GenBank/DDBJ whole genome shotgun (WGS) entry which is preliminary data.</text>
</comment>
<dbReference type="Pfam" id="PF01144">
    <property type="entry name" value="CoA_trans"/>
    <property type="match status" value="1"/>
</dbReference>
<dbReference type="Gene3D" id="3.40.1080.10">
    <property type="entry name" value="Glutaconate Coenzyme A-transferase"/>
    <property type="match status" value="1"/>
</dbReference>
<proteinExistence type="inferred from homology"/>
<organism evidence="3 4">
    <name type="scientific">Marinithermofilum abyssi</name>
    <dbReference type="NCBI Taxonomy" id="1571185"/>
    <lineage>
        <taxon>Bacteria</taxon>
        <taxon>Bacillati</taxon>
        <taxon>Bacillota</taxon>
        <taxon>Bacilli</taxon>
        <taxon>Bacillales</taxon>
        <taxon>Thermoactinomycetaceae</taxon>
        <taxon>Marinithermofilum</taxon>
    </lineage>
</organism>
<evidence type="ECO:0008006" key="5">
    <source>
        <dbReference type="Google" id="ProtNLM"/>
    </source>
</evidence>
<dbReference type="InterPro" id="IPR004165">
    <property type="entry name" value="CoA_trans_fam_I"/>
</dbReference>
<evidence type="ECO:0000256" key="2">
    <source>
        <dbReference type="ARBA" id="ARBA00022679"/>
    </source>
</evidence>